<evidence type="ECO:0000313" key="3">
    <source>
        <dbReference type="Proteomes" id="UP000009374"/>
    </source>
</evidence>
<feature type="region of interest" description="Disordered" evidence="1">
    <location>
        <begin position="1"/>
        <end position="23"/>
    </location>
</feature>
<evidence type="ECO:0000256" key="1">
    <source>
        <dbReference type="SAM" id="MobiDB-lite"/>
    </source>
</evidence>
<organism evidence="2 3">
    <name type="scientific">Leptospirillum ferrodiazotrophum</name>
    <dbReference type="NCBI Taxonomy" id="412449"/>
    <lineage>
        <taxon>Bacteria</taxon>
        <taxon>Pseudomonadati</taxon>
        <taxon>Nitrospirota</taxon>
        <taxon>Nitrospiria</taxon>
        <taxon>Nitrospirales</taxon>
        <taxon>Nitrospiraceae</taxon>
        <taxon>Leptospirillum</taxon>
    </lineage>
</organism>
<proteinExistence type="predicted"/>
<accession>C6HUD9</accession>
<dbReference type="AlphaFoldDB" id="C6HUD9"/>
<name>C6HUD9_9BACT</name>
<dbReference type="GO" id="GO:0006310">
    <property type="term" value="P:DNA recombination"/>
    <property type="evidence" value="ECO:0007669"/>
    <property type="project" value="InterPro"/>
</dbReference>
<dbReference type="EMBL" id="GG693854">
    <property type="protein sequence ID" value="EES53778.1"/>
    <property type="molecule type" value="Genomic_DNA"/>
</dbReference>
<dbReference type="Pfam" id="PF01076">
    <property type="entry name" value="Mob_Pre"/>
    <property type="match status" value="1"/>
</dbReference>
<reference evidence="2 3" key="1">
    <citation type="journal article" date="2009" name="Appl. Environ. Microbiol.">
        <title>Community genomic and proteomic analyses of chemoautotrophic iron-oxidizing "Leptospirillum rubarum" (Group II) and "Leptospirillum ferrodiazotrophum" (Group III) bacteria in acid mine drainage biofilms.</title>
        <authorList>
            <person name="Goltsman D.S."/>
            <person name="Denef V.J."/>
            <person name="Singer S.W."/>
            <person name="VerBerkmoes N.C."/>
            <person name="Lefsrud M."/>
            <person name="Mueller R.S."/>
            <person name="Dick G.J."/>
            <person name="Sun C.L."/>
            <person name="Wheeler K.E."/>
            <person name="Zemla A."/>
            <person name="Baker B.J."/>
            <person name="Hauser L."/>
            <person name="Land M."/>
            <person name="Shah M.B."/>
            <person name="Thelen M.P."/>
            <person name="Hettich R.L."/>
            <person name="Banfield J.F."/>
        </authorList>
    </citation>
    <scope>NUCLEOTIDE SEQUENCE [LARGE SCALE GENOMIC DNA]</scope>
</reference>
<dbReference type="InterPro" id="IPR001668">
    <property type="entry name" value="Mob_Pre"/>
</dbReference>
<dbReference type="Proteomes" id="UP000009374">
    <property type="component" value="Unassembled WGS sequence"/>
</dbReference>
<keyword evidence="3" id="KW-1185">Reference proteome</keyword>
<gene>
    <name evidence="2" type="ORF">UBAL3_49470008</name>
</gene>
<protein>
    <submittedName>
        <fullName evidence="2">Plasmid recombination enzyme</fullName>
    </submittedName>
</protein>
<dbReference type="GO" id="GO:0003677">
    <property type="term" value="F:DNA binding"/>
    <property type="evidence" value="ECO:0007669"/>
    <property type="project" value="InterPro"/>
</dbReference>
<dbReference type="Gene3D" id="3.30.930.30">
    <property type="match status" value="1"/>
</dbReference>
<evidence type="ECO:0000313" key="2">
    <source>
        <dbReference type="EMBL" id="EES53778.1"/>
    </source>
</evidence>
<dbReference type="CDD" id="cd17242">
    <property type="entry name" value="MobM_relaxase"/>
    <property type="match status" value="1"/>
</dbReference>
<sequence>MVSVRVKGLRSPQSHGAFGHDSRTGYIPKNVDRSRIHLNTVLIGDMTLESLSRSREEQEVRIRNYTKKAPRKDANYYISGIITFSKEARDDVNSRPPDEQAKKFVEDMARSLNLKILYLIRHSDESTNHFHFMLENVDIEGQAKARTLNKKALSGIQDKAGEFFSQIGIKRGVKKKERLEKGEPYANTVHRSVQQLHVDLPKEIGVLEEKRD</sequence>